<reference evidence="2 3" key="1">
    <citation type="submission" date="2018-05" db="EMBL/GenBank/DDBJ databases">
        <title>Micromonospora from Atacama Desert.</title>
        <authorList>
            <person name="Carro L."/>
            <person name="Goodfellow M."/>
            <person name="Klenk H.-P."/>
        </authorList>
    </citation>
    <scope>NUCLEOTIDE SEQUENCE [LARGE SCALE GENOMIC DNA]</scope>
    <source>
        <strain evidence="2 3">LB41</strain>
    </source>
</reference>
<keyword evidence="3" id="KW-1185">Reference proteome</keyword>
<keyword evidence="1" id="KW-0812">Transmembrane</keyword>
<dbReference type="Proteomes" id="UP000274694">
    <property type="component" value="Unassembled WGS sequence"/>
</dbReference>
<accession>A0ABX9Y6L6</accession>
<organism evidence="2 3">
    <name type="scientific">Micromonospora chalcea</name>
    <dbReference type="NCBI Taxonomy" id="1874"/>
    <lineage>
        <taxon>Bacteria</taxon>
        <taxon>Bacillati</taxon>
        <taxon>Actinomycetota</taxon>
        <taxon>Actinomycetes</taxon>
        <taxon>Micromonosporales</taxon>
        <taxon>Micromonosporaceae</taxon>
        <taxon>Micromonospora</taxon>
    </lineage>
</organism>
<evidence type="ECO:0000313" key="2">
    <source>
        <dbReference type="EMBL" id="RQW94748.1"/>
    </source>
</evidence>
<dbReference type="RefSeq" id="WP_069090058.1">
    <property type="nucleotide sequence ID" value="NZ_JBEYTE010000029.1"/>
</dbReference>
<feature type="transmembrane region" description="Helical" evidence="1">
    <location>
        <begin position="212"/>
        <end position="232"/>
    </location>
</feature>
<evidence type="ECO:0000313" key="3">
    <source>
        <dbReference type="Proteomes" id="UP000274694"/>
    </source>
</evidence>
<evidence type="ECO:0000256" key="1">
    <source>
        <dbReference type="SAM" id="Phobius"/>
    </source>
</evidence>
<dbReference type="Pfam" id="PF06197">
    <property type="entry name" value="DUF998"/>
    <property type="match status" value="1"/>
</dbReference>
<gene>
    <name evidence="2" type="ORF">DLJ60_08425</name>
</gene>
<feature type="transmembrane region" description="Helical" evidence="1">
    <location>
        <begin position="178"/>
        <end position="200"/>
    </location>
</feature>
<keyword evidence="1" id="KW-0472">Membrane</keyword>
<feature type="transmembrane region" description="Helical" evidence="1">
    <location>
        <begin position="143"/>
        <end position="166"/>
    </location>
</feature>
<feature type="transmembrane region" description="Helical" evidence="1">
    <location>
        <begin position="110"/>
        <end position="131"/>
    </location>
</feature>
<keyword evidence="1" id="KW-1133">Transmembrane helix</keyword>
<dbReference type="EMBL" id="QGTA01000145">
    <property type="protein sequence ID" value="RQW94748.1"/>
    <property type="molecule type" value="Genomic_DNA"/>
</dbReference>
<proteinExistence type="predicted"/>
<protein>
    <submittedName>
        <fullName evidence="2">DUF998 domain-containing protein</fullName>
    </submittedName>
</protein>
<sequence length="238" mass="24972">MTQLVKATPKATVSAAYRSGQRQPAGAALAAAAAIFLLLEFVAAAAWRSPPYSYTYHYISDLGVHGPLTAFGQYMYSPLWWVMNTGFFLFGVLVFIGVALLDGLRGWRRGVLLGMAALVGAGGVVLALFPGDGEADRQGTVDFHGLGAMAAIVGGNILIIVLGRMYRDLRIGRKPGKAMVMLGAFGLVSTAAFLAVAGSGTNVLVGLVERCAVYPILIGLISAGVSICRRSYRDTAAL</sequence>
<feature type="transmembrane region" description="Helical" evidence="1">
    <location>
        <begin position="27"/>
        <end position="47"/>
    </location>
</feature>
<dbReference type="InterPro" id="IPR009339">
    <property type="entry name" value="DUF998"/>
</dbReference>
<name>A0ABX9Y6L6_MICCH</name>
<comment type="caution">
    <text evidence="2">The sequence shown here is derived from an EMBL/GenBank/DDBJ whole genome shotgun (WGS) entry which is preliminary data.</text>
</comment>
<feature type="transmembrane region" description="Helical" evidence="1">
    <location>
        <begin position="79"/>
        <end position="101"/>
    </location>
</feature>